<evidence type="ECO:0000313" key="2">
    <source>
        <dbReference type="Proteomes" id="UP000309618"/>
    </source>
</evidence>
<gene>
    <name evidence="1" type="ORF">E8Q35_13100</name>
</gene>
<dbReference type="RefSeq" id="WP_136501935.1">
    <property type="nucleotide sequence ID" value="NZ_SSUX01000008.1"/>
</dbReference>
<organism evidence="1 2">
    <name type="scientific">Aeromonas veronii</name>
    <dbReference type="NCBI Taxonomy" id="654"/>
    <lineage>
        <taxon>Bacteria</taxon>
        <taxon>Pseudomonadati</taxon>
        <taxon>Pseudomonadota</taxon>
        <taxon>Gammaproteobacteria</taxon>
        <taxon>Aeromonadales</taxon>
        <taxon>Aeromonadaceae</taxon>
        <taxon>Aeromonas</taxon>
    </lineage>
</organism>
<name>A0A4S5CKG2_AERVE</name>
<protein>
    <submittedName>
        <fullName evidence="1">Uncharacterized protein</fullName>
    </submittedName>
</protein>
<dbReference type="Proteomes" id="UP000309618">
    <property type="component" value="Unassembled WGS sequence"/>
</dbReference>
<accession>A0A4S5CKG2</accession>
<sequence>MTTKPKAKYMQNGRTPQANASYVKEIVRRTRAQLLRGDSIAQVSFYLVGAILQGGQKNKILEELAKTSSQLVAETKKALAEHDRLKALRQIKKT</sequence>
<dbReference type="EMBL" id="SSUX01000008">
    <property type="protein sequence ID" value="THJ45113.1"/>
    <property type="molecule type" value="Genomic_DNA"/>
</dbReference>
<evidence type="ECO:0000313" key="1">
    <source>
        <dbReference type="EMBL" id="THJ45113.1"/>
    </source>
</evidence>
<comment type="caution">
    <text evidence="1">The sequence shown here is derived from an EMBL/GenBank/DDBJ whole genome shotgun (WGS) entry which is preliminary data.</text>
</comment>
<proteinExistence type="predicted"/>
<dbReference type="AlphaFoldDB" id="A0A4S5CKG2"/>
<reference evidence="1 2" key="1">
    <citation type="submission" date="2019-04" db="EMBL/GenBank/DDBJ databases">
        <title>Comparative genomics of Aeromonas veronii strains pathogenic to fish.</title>
        <authorList>
            <person name="Cascarano M.C."/>
            <person name="Smyrli M."/>
            <person name="Katharios P."/>
        </authorList>
    </citation>
    <scope>NUCLEOTIDE SEQUENCE [LARGE SCALE GENOMIC DNA]</scope>
    <source>
        <strain evidence="1 2">XU1</strain>
    </source>
</reference>